<dbReference type="EMBL" id="PNQX01000001">
    <property type="protein sequence ID" value="PMQ21595.1"/>
    <property type="molecule type" value="Genomic_DNA"/>
</dbReference>
<proteinExistence type="predicted"/>
<dbReference type="Proteomes" id="UP000235739">
    <property type="component" value="Unassembled WGS sequence"/>
</dbReference>
<dbReference type="RefSeq" id="WP_102598076.1">
    <property type="nucleotide sequence ID" value="NZ_JABUYH010000023.1"/>
</dbReference>
<keyword evidence="2" id="KW-0472">Membrane</keyword>
<reference evidence="3 4" key="1">
    <citation type="journal article" date="2017" name="Elife">
        <title>Extensive horizontal gene transfer in cheese-associated bacteria.</title>
        <authorList>
            <person name="Bonham K.S."/>
            <person name="Wolfe B.E."/>
            <person name="Dutton R.J."/>
        </authorList>
    </citation>
    <scope>NUCLEOTIDE SEQUENCE [LARGE SCALE GENOMIC DNA]</scope>
    <source>
        <strain evidence="3 4">JB182</strain>
    </source>
</reference>
<feature type="region of interest" description="Disordered" evidence="1">
    <location>
        <begin position="98"/>
        <end position="117"/>
    </location>
</feature>
<evidence type="ECO:0000256" key="2">
    <source>
        <dbReference type="SAM" id="Phobius"/>
    </source>
</evidence>
<organism evidence="3 4">
    <name type="scientific">Glutamicibacter arilaitensis</name>
    <dbReference type="NCBI Taxonomy" id="256701"/>
    <lineage>
        <taxon>Bacteria</taxon>
        <taxon>Bacillati</taxon>
        <taxon>Actinomycetota</taxon>
        <taxon>Actinomycetes</taxon>
        <taxon>Micrococcales</taxon>
        <taxon>Micrococcaceae</taxon>
        <taxon>Glutamicibacter</taxon>
    </lineage>
</organism>
<evidence type="ECO:0000313" key="3">
    <source>
        <dbReference type="EMBL" id="PMQ21595.1"/>
    </source>
</evidence>
<keyword evidence="2" id="KW-1133">Transmembrane helix</keyword>
<evidence type="ECO:0000313" key="4">
    <source>
        <dbReference type="Proteomes" id="UP000235739"/>
    </source>
</evidence>
<gene>
    <name evidence="3" type="ORF">CIK84_08725</name>
</gene>
<sequence>MKKALVFSCCVLAVVLGMAYTLWQDGTKFNYGLIAYILFGLALAIGFTRRLFLARRAGHSRNALTPLRDAGTTYERLILGRPEAAPTEIVQEVEHSLLLDPSATEASANRHGPRRAG</sequence>
<protein>
    <submittedName>
        <fullName evidence="3">Uncharacterized protein</fullName>
    </submittedName>
</protein>
<feature type="transmembrane region" description="Helical" evidence="2">
    <location>
        <begin position="29"/>
        <end position="47"/>
    </location>
</feature>
<dbReference type="AlphaFoldDB" id="A0A2N7S630"/>
<evidence type="ECO:0000256" key="1">
    <source>
        <dbReference type="SAM" id="MobiDB-lite"/>
    </source>
</evidence>
<comment type="caution">
    <text evidence="3">The sequence shown here is derived from an EMBL/GenBank/DDBJ whole genome shotgun (WGS) entry which is preliminary data.</text>
</comment>
<accession>A0A2N7S630</accession>
<keyword evidence="2" id="KW-0812">Transmembrane</keyword>
<name>A0A2N7S630_9MICC</name>